<evidence type="ECO:0000259" key="5">
    <source>
        <dbReference type="Pfam" id="PF00171"/>
    </source>
</evidence>
<dbReference type="GO" id="GO:0016620">
    <property type="term" value="F:oxidoreductase activity, acting on the aldehyde or oxo group of donors, NAD or NADP as acceptor"/>
    <property type="evidence" value="ECO:0007669"/>
    <property type="project" value="InterPro"/>
</dbReference>
<evidence type="ECO:0000256" key="3">
    <source>
        <dbReference type="PROSITE-ProRule" id="PRU10007"/>
    </source>
</evidence>
<dbReference type="InterPro" id="IPR029510">
    <property type="entry name" value="Ald_DH_CS_GLU"/>
</dbReference>
<dbReference type="InterPro" id="IPR016161">
    <property type="entry name" value="Ald_DH/histidinol_DH"/>
</dbReference>
<dbReference type="InterPro" id="IPR016163">
    <property type="entry name" value="Ald_DH_C"/>
</dbReference>
<dbReference type="InterPro" id="IPR016162">
    <property type="entry name" value="Ald_DH_N"/>
</dbReference>
<keyword evidence="7" id="KW-1185">Reference proteome</keyword>
<dbReference type="PANTHER" id="PTHR43353:SF5">
    <property type="entry name" value="SUCCINATE-SEMIALDEHYDE DEHYDROGENASE, MITOCHONDRIAL"/>
    <property type="match status" value="1"/>
</dbReference>
<proteinExistence type="inferred from homology"/>
<dbReference type="PROSITE" id="PS00687">
    <property type="entry name" value="ALDEHYDE_DEHYDR_GLU"/>
    <property type="match status" value="1"/>
</dbReference>
<dbReference type="Proteomes" id="UP000276603">
    <property type="component" value="Unassembled WGS sequence"/>
</dbReference>
<evidence type="ECO:0000313" key="7">
    <source>
        <dbReference type="Proteomes" id="UP000276603"/>
    </source>
</evidence>
<dbReference type="EMBL" id="RBCJ01000002">
    <property type="protein sequence ID" value="RKN80909.1"/>
    <property type="molecule type" value="Genomic_DNA"/>
</dbReference>
<evidence type="ECO:0000313" key="6">
    <source>
        <dbReference type="EMBL" id="RKN80909.1"/>
    </source>
</evidence>
<comment type="caution">
    <text evidence="6">The sequence shown here is derived from an EMBL/GenBank/DDBJ whole genome shotgun (WGS) entry which is preliminary data.</text>
</comment>
<accession>A0A3B0CAE7</accession>
<sequence length="484" mass="53295">MKQVLKFGHKKLYINGALTEASTMESFPVICPADEKPTATIAWAGREDVNRALFSAKDGFELWSRLPLKERLQWIKKLRDKISEKSDLLRESIMYEMGKTWEGTEEDLSSILDSLTYYSEEIIKREDIDIEDQDGTHEHRIVSQPLGVVVAFLAYNFPLLNLGFKLGPALAAGCSIIIKPSEFSPLSAYLIGEICEEINFPKGVITILCGDVKNVGIPLCESKIPSLITMIGSTETAQKLIVQSSRTSIKRYSMECGGNAPFIVCTDADIDLAITQGAALKTGNTGQICVAPNRFYIHESIIDDFIEGITDIFKNTKIGFGRENNPDMGPLVNKSSVEKISRIVKDALAEGGELVYGGAPMDGPGYYFEPTVIRMPNKKAEIVQREIFGPVALLLPFSTKEEVLELANSTEAGLASYVYSKNEATLAYFAENLAFGEVHLNGLKYAIYLPHGGIKNSGIGVDCSTFALDDYLIKKRVTRALNTV</sequence>
<keyword evidence="2 4" id="KW-0560">Oxidoreductase</keyword>
<dbReference type="AlphaFoldDB" id="A0A3B0CAE7"/>
<evidence type="ECO:0000256" key="1">
    <source>
        <dbReference type="ARBA" id="ARBA00009986"/>
    </source>
</evidence>
<dbReference type="OrthoDB" id="973733at2"/>
<gene>
    <name evidence="6" type="ORF">D7Z94_08100</name>
</gene>
<evidence type="ECO:0000256" key="2">
    <source>
        <dbReference type="ARBA" id="ARBA00023002"/>
    </source>
</evidence>
<dbReference type="PANTHER" id="PTHR43353">
    <property type="entry name" value="SUCCINATE-SEMIALDEHYDE DEHYDROGENASE, MITOCHONDRIAL"/>
    <property type="match status" value="1"/>
</dbReference>
<organism evidence="6 7">
    <name type="scientific">Ulvibacterium marinum</name>
    <dbReference type="NCBI Taxonomy" id="2419782"/>
    <lineage>
        <taxon>Bacteria</taxon>
        <taxon>Pseudomonadati</taxon>
        <taxon>Bacteroidota</taxon>
        <taxon>Flavobacteriia</taxon>
        <taxon>Flavobacteriales</taxon>
        <taxon>Flavobacteriaceae</taxon>
        <taxon>Ulvibacterium</taxon>
    </lineage>
</organism>
<protein>
    <submittedName>
        <fullName evidence="6">Aldehyde dehydrogenase family protein</fullName>
    </submittedName>
</protein>
<feature type="active site" evidence="3">
    <location>
        <position position="255"/>
    </location>
</feature>
<name>A0A3B0CAE7_9FLAO</name>
<dbReference type="InterPro" id="IPR015590">
    <property type="entry name" value="Aldehyde_DH_dom"/>
</dbReference>
<dbReference type="Pfam" id="PF00171">
    <property type="entry name" value="Aldedh"/>
    <property type="match status" value="1"/>
</dbReference>
<dbReference type="SUPFAM" id="SSF53720">
    <property type="entry name" value="ALDH-like"/>
    <property type="match status" value="1"/>
</dbReference>
<evidence type="ECO:0000256" key="4">
    <source>
        <dbReference type="RuleBase" id="RU003345"/>
    </source>
</evidence>
<feature type="domain" description="Aldehyde dehydrogenase" evidence="5">
    <location>
        <begin position="21"/>
        <end position="476"/>
    </location>
</feature>
<dbReference type="InterPro" id="IPR050740">
    <property type="entry name" value="Aldehyde_DH_Superfamily"/>
</dbReference>
<comment type="similarity">
    <text evidence="1 4">Belongs to the aldehyde dehydrogenase family.</text>
</comment>
<dbReference type="RefSeq" id="WP_120711065.1">
    <property type="nucleotide sequence ID" value="NZ_RBCJ01000002.1"/>
</dbReference>
<dbReference type="Gene3D" id="3.40.309.10">
    <property type="entry name" value="Aldehyde Dehydrogenase, Chain A, domain 2"/>
    <property type="match status" value="1"/>
</dbReference>
<reference evidence="6 7" key="1">
    <citation type="submission" date="2018-10" db="EMBL/GenBank/DDBJ databases">
        <title>Ulvibacterium marinum gen. nov., sp. nov., a novel marine bacterium of the family Flavobacteriaceae, isolated from a culture of the green alga Ulva prolifera.</title>
        <authorList>
            <person name="Zhang Z."/>
        </authorList>
    </citation>
    <scope>NUCLEOTIDE SEQUENCE [LARGE SCALE GENOMIC DNA]</scope>
    <source>
        <strain evidence="6 7">CCMM003</strain>
    </source>
</reference>
<dbReference type="Gene3D" id="3.40.605.10">
    <property type="entry name" value="Aldehyde Dehydrogenase, Chain A, domain 1"/>
    <property type="match status" value="1"/>
</dbReference>